<evidence type="ECO:0000256" key="1">
    <source>
        <dbReference type="SAM" id="MobiDB-lite"/>
    </source>
</evidence>
<dbReference type="EMBL" id="JAVFHQ010000019">
    <property type="protein sequence ID" value="KAK4545410.1"/>
    <property type="molecule type" value="Genomic_DNA"/>
</dbReference>
<protein>
    <submittedName>
        <fullName evidence="3">Uncharacterized protein</fullName>
    </submittedName>
</protein>
<gene>
    <name evidence="3" type="ORF">LTR36_002760</name>
</gene>
<sequence>MARRSHQAVRKGTILLGLALLAFLFFTKATPLGRNRQEISPFDASLQKHAEVNQDVASESSPPPALDESIDVYDEHDSTSLPERGLIGSIQLLRLYTQLQKKGAKLICLLYGTEPTATQWTDYSDLASWGWEVERSNNANFHCVAEACSGVDVGDLMNGIRMGWSHAQATSHMVNNPKGGSVMTKYDATNALYNNVHWPADGVLVSVMNYGPSWTVGNHQGSVDPWKGTNGKALPLPQLGQWSDVVFLTWKYLTTPQQRANLRWVFRREIENDDTNNIIGYVAKKRNVGKARPSDDNDGPVWALLATPNLRGVAWLLAQHKADMGERTVRSIRVWNGGSEGDDYTPSMLLEIGPLDGGDQ</sequence>
<keyword evidence="2" id="KW-0732">Signal</keyword>
<evidence type="ECO:0000313" key="4">
    <source>
        <dbReference type="Proteomes" id="UP001324427"/>
    </source>
</evidence>
<dbReference type="Proteomes" id="UP001324427">
    <property type="component" value="Unassembled WGS sequence"/>
</dbReference>
<dbReference type="AlphaFoldDB" id="A0AAV9JJG9"/>
<feature type="signal peptide" evidence="2">
    <location>
        <begin position="1"/>
        <end position="29"/>
    </location>
</feature>
<evidence type="ECO:0000313" key="3">
    <source>
        <dbReference type="EMBL" id="KAK4545410.1"/>
    </source>
</evidence>
<keyword evidence="4" id="KW-1185">Reference proteome</keyword>
<reference evidence="3 4" key="1">
    <citation type="submission" date="2021-11" db="EMBL/GenBank/DDBJ databases">
        <title>Black yeast isolated from Biological Soil Crust.</title>
        <authorList>
            <person name="Kurbessoian T."/>
        </authorList>
    </citation>
    <scope>NUCLEOTIDE SEQUENCE [LARGE SCALE GENOMIC DNA]</scope>
    <source>
        <strain evidence="3 4">CCFEE 5522</strain>
    </source>
</reference>
<feature type="region of interest" description="Disordered" evidence="1">
    <location>
        <begin position="51"/>
        <end position="70"/>
    </location>
</feature>
<organism evidence="3 4">
    <name type="scientific">Oleoguttula mirabilis</name>
    <dbReference type="NCBI Taxonomy" id="1507867"/>
    <lineage>
        <taxon>Eukaryota</taxon>
        <taxon>Fungi</taxon>
        <taxon>Dikarya</taxon>
        <taxon>Ascomycota</taxon>
        <taxon>Pezizomycotina</taxon>
        <taxon>Dothideomycetes</taxon>
        <taxon>Dothideomycetidae</taxon>
        <taxon>Mycosphaerellales</taxon>
        <taxon>Teratosphaeriaceae</taxon>
        <taxon>Oleoguttula</taxon>
    </lineage>
</organism>
<evidence type="ECO:0000256" key="2">
    <source>
        <dbReference type="SAM" id="SignalP"/>
    </source>
</evidence>
<proteinExistence type="predicted"/>
<name>A0AAV9JJG9_9PEZI</name>
<accession>A0AAV9JJG9</accession>
<comment type="caution">
    <text evidence="3">The sequence shown here is derived from an EMBL/GenBank/DDBJ whole genome shotgun (WGS) entry which is preliminary data.</text>
</comment>
<feature type="chain" id="PRO_5043698565" evidence="2">
    <location>
        <begin position="30"/>
        <end position="360"/>
    </location>
</feature>